<dbReference type="Proteomes" id="UP001178507">
    <property type="component" value="Unassembled WGS sequence"/>
</dbReference>
<dbReference type="GO" id="GO:0015995">
    <property type="term" value="P:chlorophyll biosynthetic process"/>
    <property type="evidence" value="ECO:0007669"/>
    <property type="project" value="UniProtKB-KW"/>
</dbReference>
<evidence type="ECO:0000256" key="13">
    <source>
        <dbReference type="ARBA" id="ARBA00024089"/>
    </source>
</evidence>
<sequence length="449" mass="47476">MGSSHSSSSGRASRDAGAGAAGGAAVPRSSAGSGGTAGNEANGTPEAKASLSLPIQNRRVLAQAAPAPAAGPPLLPVRRTRGVVLEPPEVHSAVPTWTPSPVSPSSSSPTRTRASRVHFASPVTVVEISPRSWTRSSPASPASPQNPSPRSPSLGSSEGSLGSASPCHAAHVVQDQLLASLQKKPEGAVCCLASRSGGRQESFEVDYQATVNCAEAARKAKLQHFVMLSAVCVQRPLLAFQEAKLKAEEELCVEGDMAYSVVRPTAFFKSLVSQVKGVKSGAPFVMFGDGTEVRCKPISEEDLASFIADCFWDPAKKNQILPIGGPGRGPRSATMQNDEGRIVDLYLPRKCSDARRAAGNGSFRMTVEENAARNHWSTWNLPLPKATNRLINAKEHGAVQLNVAQTDDEGRYSGDFYTFALAGFIRQRGESDACLNRLLYEKGLLTFSK</sequence>
<proteinExistence type="inferred from homology"/>
<evidence type="ECO:0000256" key="4">
    <source>
        <dbReference type="ARBA" id="ARBA00022528"/>
    </source>
</evidence>
<dbReference type="Gene3D" id="3.40.50.720">
    <property type="entry name" value="NAD(P)-binding Rossmann-like Domain"/>
    <property type="match status" value="1"/>
</dbReference>
<keyword evidence="10" id="KW-0149">Chlorophyll biosynthesis</keyword>
<dbReference type="AlphaFoldDB" id="A0AA36HRS0"/>
<dbReference type="PANTHER" id="PTHR47378">
    <property type="entry name" value="DIVINYL CHLOROPHYLLIDE A 8-VINYL-REDUCTASE, CHLOROPLASTIC"/>
    <property type="match status" value="1"/>
</dbReference>
<evidence type="ECO:0000256" key="2">
    <source>
        <dbReference type="ARBA" id="ARBA00005173"/>
    </source>
</evidence>
<keyword evidence="11" id="KW-0687">Ribonucleoprotein</keyword>
<feature type="compositionally biased region" description="Low complexity" evidence="15">
    <location>
        <begin position="151"/>
        <end position="162"/>
    </location>
</feature>
<evidence type="ECO:0000256" key="10">
    <source>
        <dbReference type="ARBA" id="ARBA00023171"/>
    </source>
</evidence>
<feature type="compositionally biased region" description="Low complexity" evidence="15">
    <location>
        <begin position="1"/>
        <end position="31"/>
    </location>
</feature>
<comment type="catalytic activity">
    <reaction evidence="14">
        <text>protochlorophyllide a + NADP(+) = 3,8-divinyl protochlorophyllide a + NADPH + H(+)</text>
        <dbReference type="Rhea" id="RHEA:48884"/>
        <dbReference type="ChEBI" id="CHEBI:15378"/>
        <dbReference type="ChEBI" id="CHEBI:57783"/>
        <dbReference type="ChEBI" id="CHEBI:58349"/>
        <dbReference type="ChEBI" id="CHEBI:58632"/>
        <dbReference type="ChEBI" id="CHEBI:83350"/>
        <dbReference type="EC" id="1.3.1.75"/>
    </reaction>
</comment>
<dbReference type="EMBL" id="CAUJNA010000233">
    <property type="protein sequence ID" value="CAJ1374138.1"/>
    <property type="molecule type" value="Genomic_DNA"/>
</dbReference>
<evidence type="ECO:0000256" key="11">
    <source>
        <dbReference type="ARBA" id="ARBA00023274"/>
    </source>
</evidence>
<accession>A0AA36HRS0</accession>
<dbReference type="SUPFAM" id="SSF51735">
    <property type="entry name" value="NAD(P)-binding Rossmann-fold domains"/>
    <property type="match status" value="1"/>
</dbReference>
<evidence type="ECO:0000259" key="16">
    <source>
        <dbReference type="Pfam" id="PF13460"/>
    </source>
</evidence>
<evidence type="ECO:0000256" key="9">
    <source>
        <dbReference type="ARBA" id="ARBA00023002"/>
    </source>
</evidence>
<comment type="subcellular location">
    <subcellularLocation>
        <location evidence="1">Plastid</location>
        <location evidence="1">Chloroplast</location>
    </subcellularLocation>
</comment>
<keyword evidence="6" id="KW-0521">NADP</keyword>
<dbReference type="GO" id="GO:0009507">
    <property type="term" value="C:chloroplast"/>
    <property type="evidence" value="ECO:0007669"/>
    <property type="project" value="UniProtKB-SubCell"/>
</dbReference>
<dbReference type="Pfam" id="PF01249">
    <property type="entry name" value="Ribosomal_S21e"/>
    <property type="match status" value="1"/>
</dbReference>
<keyword evidence="8" id="KW-0689">Ribosomal protein</keyword>
<keyword evidence="9" id="KW-0560">Oxidoreductase</keyword>
<dbReference type="GO" id="GO:0006412">
    <property type="term" value="P:translation"/>
    <property type="evidence" value="ECO:0007669"/>
    <property type="project" value="InterPro"/>
</dbReference>
<dbReference type="InterPro" id="IPR001931">
    <property type="entry name" value="Ribosomal_eS21"/>
</dbReference>
<comment type="similarity">
    <text evidence="3">Belongs to the eukaryotic ribosomal protein eS21 family.</text>
</comment>
<organism evidence="17 18">
    <name type="scientific">Effrenium voratum</name>
    <dbReference type="NCBI Taxonomy" id="2562239"/>
    <lineage>
        <taxon>Eukaryota</taxon>
        <taxon>Sar</taxon>
        <taxon>Alveolata</taxon>
        <taxon>Dinophyceae</taxon>
        <taxon>Suessiales</taxon>
        <taxon>Symbiodiniaceae</taxon>
        <taxon>Effrenium</taxon>
    </lineage>
</organism>
<evidence type="ECO:0000256" key="3">
    <source>
        <dbReference type="ARBA" id="ARBA00010228"/>
    </source>
</evidence>
<dbReference type="GO" id="GO:0033728">
    <property type="term" value="F:3,8-divinyl protochlorophyllide a 8-vinyl-reductase (NADPH) activity"/>
    <property type="evidence" value="ECO:0007669"/>
    <property type="project" value="UniProtKB-EC"/>
</dbReference>
<dbReference type="GO" id="GO:1990904">
    <property type="term" value="C:ribonucleoprotein complex"/>
    <property type="evidence" value="ECO:0007669"/>
    <property type="project" value="UniProtKB-KW"/>
</dbReference>
<dbReference type="InterPro" id="IPR044201">
    <property type="entry name" value="DVR-like"/>
</dbReference>
<evidence type="ECO:0000256" key="7">
    <source>
        <dbReference type="ARBA" id="ARBA00022946"/>
    </source>
</evidence>
<comment type="caution">
    <text evidence="17">The sequence shown here is derived from an EMBL/GenBank/DDBJ whole genome shotgun (WGS) entry which is preliminary data.</text>
</comment>
<evidence type="ECO:0000256" key="14">
    <source>
        <dbReference type="ARBA" id="ARBA00049498"/>
    </source>
</evidence>
<evidence type="ECO:0000256" key="6">
    <source>
        <dbReference type="ARBA" id="ARBA00022857"/>
    </source>
</evidence>
<gene>
    <name evidence="17" type="ORF">EVOR1521_LOCUS3764</name>
</gene>
<dbReference type="GO" id="GO:0003735">
    <property type="term" value="F:structural constituent of ribosome"/>
    <property type="evidence" value="ECO:0007669"/>
    <property type="project" value="InterPro"/>
</dbReference>
<feature type="compositionally biased region" description="Low complexity" evidence="15">
    <location>
        <begin position="129"/>
        <end position="143"/>
    </location>
</feature>
<evidence type="ECO:0000256" key="1">
    <source>
        <dbReference type="ARBA" id="ARBA00004229"/>
    </source>
</evidence>
<dbReference type="Gene3D" id="3.30.1230.20">
    <property type="match status" value="2"/>
</dbReference>
<name>A0AA36HRS0_9DINO</name>
<evidence type="ECO:0000256" key="8">
    <source>
        <dbReference type="ARBA" id="ARBA00022980"/>
    </source>
</evidence>
<evidence type="ECO:0000313" key="18">
    <source>
        <dbReference type="Proteomes" id="UP001178507"/>
    </source>
</evidence>
<feature type="domain" description="NAD(P)-binding" evidence="16">
    <location>
        <begin position="188"/>
        <end position="314"/>
    </location>
</feature>
<keyword evidence="18" id="KW-1185">Reference proteome</keyword>
<evidence type="ECO:0000256" key="15">
    <source>
        <dbReference type="SAM" id="MobiDB-lite"/>
    </source>
</evidence>
<dbReference type="PANTHER" id="PTHR47378:SF1">
    <property type="entry name" value="DIVINYL CHLOROPHYLLIDE A 8-VINYL-REDUCTASE, CHLOROPLASTIC"/>
    <property type="match status" value="1"/>
</dbReference>
<feature type="region of interest" description="Disordered" evidence="15">
    <location>
        <begin position="1"/>
        <end position="52"/>
    </location>
</feature>
<dbReference type="GO" id="GO:0005840">
    <property type="term" value="C:ribosome"/>
    <property type="evidence" value="ECO:0007669"/>
    <property type="project" value="UniProtKB-KW"/>
</dbReference>
<dbReference type="Pfam" id="PF13460">
    <property type="entry name" value="NAD_binding_10"/>
    <property type="match status" value="1"/>
</dbReference>
<keyword evidence="5" id="KW-0934">Plastid</keyword>
<dbReference type="InterPro" id="IPR038579">
    <property type="entry name" value="Ribosomal_eS21_sf"/>
</dbReference>
<evidence type="ECO:0000313" key="17">
    <source>
        <dbReference type="EMBL" id="CAJ1374138.1"/>
    </source>
</evidence>
<dbReference type="InterPro" id="IPR016040">
    <property type="entry name" value="NAD(P)-bd_dom"/>
</dbReference>
<feature type="compositionally biased region" description="Low complexity" evidence="15">
    <location>
        <begin position="92"/>
        <end position="112"/>
    </location>
</feature>
<dbReference type="EC" id="1.3.1.75" evidence="12"/>
<keyword evidence="4" id="KW-0150">Chloroplast</keyword>
<protein>
    <recommendedName>
        <fullName evidence="13">Divinyl chlorophyllide a 8-vinyl-reductase, chloroplastic</fullName>
        <ecNumber evidence="12">1.3.1.75</ecNumber>
    </recommendedName>
</protein>
<keyword evidence="7" id="KW-0809">Transit peptide</keyword>
<comment type="pathway">
    <text evidence="2">Porphyrin-containing compound metabolism; chlorophyll biosynthesis.</text>
</comment>
<dbReference type="InterPro" id="IPR036291">
    <property type="entry name" value="NAD(P)-bd_dom_sf"/>
</dbReference>
<feature type="region of interest" description="Disordered" evidence="15">
    <location>
        <begin position="129"/>
        <end position="162"/>
    </location>
</feature>
<evidence type="ECO:0000256" key="12">
    <source>
        <dbReference type="ARBA" id="ARBA00024059"/>
    </source>
</evidence>
<feature type="region of interest" description="Disordered" evidence="15">
    <location>
        <begin position="91"/>
        <end position="116"/>
    </location>
</feature>
<reference evidence="17" key="1">
    <citation type="submission" date="2023-08" db="EMBL/GenBank/DDBJ databases">
        <authorList>
            <person name="Chen Y."/>
            <person name="Shah S."/>
            <person name="Dougan E. K."/>
            <person name="Thang M."/>
            <person name="Chan C."/>
        </authorList>
    </citation>
    <scope>NUCLEOTIDE SEQUENCE</scope>
</reference>
<evidence type="ECO:0000256" key="5">
    <source>
        <dbReference type="ARBA" id="ARBA00022640"/>
    </source>
</evidence>